<dbReference type="EMBL" id="QPGR01000012">
    <property type="protein sequence ID" value="TBR79917.1"/>
    <property type="molecule type" value="Genomic_DNA"/>
</dbReference>
<dbReference type="PROSITE" id="PS51257">
    <property type="entry name" value="PROKAR_LIPOPROTEIN"/>
    <property type="match status" value="1"/>
</dbReference>
<gene>
    <name evidence="2" type="ORF">DU473_06305</name>
</gene>
<organism evidence="2 3">
    <name type="scientific">Campylobacter novaezeelandiae</name>
    <dbReference type="NCBI Taxonomy" id="2267891"/>
    <lineage>
        <taxon>Bacteria</taxon>
        <taxon>Pseudomonadati</taxon>
        <taxon>Campylobacterota</taxon>
        <taxon>Epsilonproteobacteria</taxon>
        <taxon>Campylobacterales</taxon>
        <taxon>Campylobacteraceae</taxon>
        <taxon>Campylobacter</taxon>
    </lineage>
</organism>
<keyword evidence="3" id="KW-1185">Reference proteome</keyword>
<proteinExistence type="predicted"/>
<dbReference type="Proteomes" id="UP000292583">
    <property type="component" value="Unassembled WGS sequence"/>
</dbReference>
<comment type="caution">
    <text evidence="2">The sequence shown here is derived from an EMBL/GenBank/DDBJ whole genome shotgun (WGS) entry which is preliminary data.</text>
</comment>
<evidence type="ECO:0000313" key="2">
    <source>
        <dbReference type="EMBL" id="TBR79917.1"/>
    </source>
</evidence>
<reference evidence="2 3" key="1">
    <citation type="submission" date="2018-07" db="EMBL/GenBank/DDBJ databases">
        <title>Campylobacter zealandensis sp. nov., isolated from birds and water in New Zealand.</title>
        <authorList>
            <person name="Wilkinson D.A."/>
            <person name="Biggs P.J."/>
            <person name="French N.P."/>
            <person name="Midwinter A.C."/>
        </authorList>
    </citation>
    <scope>NUCLEOTIDE SEQUENCE [LARGE SCALE GENOMIC DNA]</scope>
    <source>
        <strain evidence="2 3">B423b</strain>
    </source>
</reference>
<evidence type="ECO:0008006" key="4">
    <source>
        <dbReference type="Google" id="ProtNLM"/>
    </source>
</evidence>
<accession>A0A4Q9JTP6</accession>
<evidence type="ECO:0000256" key="1">
    <source>
        <dbReference type="SAM" id="Phobius"/>
    </source>
</evidence>
<keyword evidence="1" id="KW-0472">Membrane</keyword>
<evidence type="ECO:0000313" key="3">
    <source>
        <dbReference type="Proteomes" id="UP000292583"/>
    </source>
</evidence>
<name>A0A4Q9JTP6_9BACT</name>
<dbReference type="AlphaFoldDB" id="A0A4Q9JTP6"/>
<keyword evidence="1" id="KW-0812">Transmembrane</keyword>
<sequence>MKAYHIIYNSINTFNFLHKIILAFFFLIFLSACGYKDNPSYISYDQNKSVKSIKKYENLNRW</sequence>
<keyword evidence="1" id="KW-1133">Transmembrane helix</keyword>
<feature type="transmembrane region" description="Helical" evidence="1">
    <location>
        <begin position="16"/>
        <end position="35"/>
    </location>
</feature>
<protein>
    <recommendedName>
        <fullName evidence="4">Lipoprotein</fullName>
    </recommendedName>
</protein>